<dbReference type="EMBL" id="GGEC01058660">
    <property type="protein sequence ID" value="MBX39144.1"/>
    <property type="molecule type" value="Transcribed_RNA"/>
</dbReference>
<reference evidence="1" key="1">
    <citation type="submission" date="2018-02" db="EMBL/GenBank/DDBJ databases">
        <title>Rhizophora mucronata_Transcriptome.</title>
        <authorList>
            <person name="Meera S.P."/>
            <person name="Sreeshan A."/>
            <person name="Augustine A."/>
        </authorList>
    </citation>
    <scope>NUCLEOTIDE SEQUENCE</scope>
    <source>
        <tissue evidence="1">Leaf</tissue>
    </source>
</reference>
<proteinExistence type="predicted"/>
<name>A0A2P2N9K5_RHIMU</name>
<accession>A0A2P2N9K5</accession>
<dbReference type="AlphaFoldDB" id="A0A2P2N9K5"/>
<sequence>MGTFLFTFKDAPCDLYLNFS</sequence>
<protein>
    <submittedName>
        <fullName evidence="1">Uncharacterized protein</fullName>
    </submittedName>
</protein>
<evidence type="ECO:0000313" key="1">
    <source>
        <dbReference type="EMBL" id="MBX39144.1"/>
    </source>
</evidence>
<organism evidence="1">
    <name type="scientific">Rhizophora mucronata</name>
    <name type="common">Asiatic mangrove</name>
    <dbReference type="NCBI Taxonomy" id="61149"/>
    <lineage>
        <taxon>Eukaryota</taxon>
        <taxon>Viridiplantae</taxon>
        <taxon>Streptophyta</taxon>
        <taxon>Embryophyta</taxon>
        <taxon>Tracheophyta</taxon>
        <taxon>Spermatophyta</taxon>
        <taxon>Magnoliopsida</taxon>
        <taxon>eudicotyledons</taxon>
        <taxon>Gunneridae</taxon>
        <taxon>Pentapetalae</taxon>
        <taxon>rosids</taxon>
        <taxon>fabids</taxon>
        <taxon>Malpighiales</taxon>
        <taxon>Rhizophoraceae</taxon>
        <taxon>Rhizophora</taxon>
    </lineage>
</organism>